<dbReference type="InterPro" id="IPR002469">
    <property type="entry name" value="Peptidase_S9B_N"/>
</dbReference>
<accession>A0A1M7Z6W4</accession>
<evidence type="ECO:0000313" key="5">
    <source>
        <dbReference type="Proteomes" id="UP000184609"/>
    </source>
</evidence>
<keyword evidence="5" id="KW-1185">Reference proteome</keyword>
<feature type="chain" id="PRO_5012794274" evidence="1">
    <location>
        <begin position="28"/>
        <end position="761"/>
    </location>
</feature>
<evidence type="ECO:0000259" key="2">
    <source>
        <dbReference type="Pfam" id="PF00326"/>
    </source>
</evidence>
<dbReference type="Gene3D" id="3.40.50.1820">
    <property type="entry name" value="alpha/beta hydrolase"/>
    <property type="match status" value="1"/>
</dbReference>
<dbReference type="Gene3D" id="2.140.10.30">
    <property type="entry name" value="Dipeptidylpeptidase IV, N-terminal domain"/>
    <property type="match status" value="1"/>
</dbReference>
<evidence type="ECO:0000259" key="3">
    <source>
        <dbReference type="Pfam" id="PF00930"/>
    </source>
</evidence>
<dbReference type="EMBL" id="FRXN01000001">
    <property type="protein sequence ID" value="SHO60605.1"/>
    <property type="molecule type" value="Genomic_DNA"/>
</dbReference>
<dbReference type="GO" id="GO:0008236">
    <property type="term" value="F:serine-type peptidase activity"/>
    <property type="evidence" value="ECO:0007669"/>
    <property type="project" value="InterPro"/>
</dbReference>
<keyword evidence="4" id="KW-0031">Aminopeptidase</keyword>
<feature type="domain" description="Dipeptidylpeptidase IV N-terminal" evidence="3">
    <location>
        <begin position="121"/>
        <end position="465"/>
    </location>
</feature>
<dbReference type="OrthoDB" id="9812921at2"/>
<dbReference type="InterPro" id="IPR050278">
    <property type="entry name" value="Serine_Prot_S9B/DPPIV"/>
</dbReference>
<feature type="signal peptide" evidence="1">
    <location>
        <begin position="1"/>
        <end position="27"/>
    </location>
</feature>
<dbReference type="RefSeq" id="WP_073570529.1">
    <property type="nucleotide sequence ID" value="NZ_FRXN01000001.1"/>
</dbReference>
<evidence type="ECO:0000256" key="1">
    <source>
        <dbReference type="SAM" id="SignalP"/>
    </source>
</evidence>
<dbReference type="Pfam" id="PF00326">
    <property type="entry name" value="Peptidase_S9"/>
    <property type="match status" value="1"/>
</dbReference>
<feature type="domain" description="Peptidase S9 prolyl oligopeptidase catalytic" evidence="2">
    <location>
        <begin position="557"/>
        <end position="747"/>
    </location>
</feature>
<dbReference type="PANTHER" id="PTHR11731:SF193">
    <property type="entry name" value="DIPEPTIDYL PEPTIDASE 9"/>
    <property type="match status" value="1"/>
</dbReference>
<dbReference type="SUPFAM" id="SSF53474">
    <property type="entry name" value="alpha/beta-Hydrolases"/>
    <property type="match status" value="1"/>
</dbReference>
<sequence>MLKTQTFKPFHFILWISLSFCSFQAFSQITEDTYHRAEYFLSNNIQREVYHMEVIPNWIQGTDKFWHETYTSDGKRFFITDINTKETQELFDHGQLAKLLAEKSGEEVDATNIPINRLSVKESEEITFNFQNKTWTYNLSTNELSSSPARDFPNRDYAISPDGKWKAYVQNFNLFVENQETGEVTQLSFDGQKNYEYASFWGWSDMLYGENGTRPEHFTGRWSPDSKYIQTQIVDLRLAEKMFLLDFSQEDKFRPQLMAYYRGSPGDSTVVKYIPVLFDIENQIEKKFPKLTGTHFTGLNLRWSPDSQTLNGLYFPRGYKEMSLIELDRDSEEIRKVYTESSDTHINNGPILRRLEDGKFIISSDKSGWNHLYLYDWESGKEINPITSGEYVVKELVYLDEENETLYFMASGKEKGINPYYSMLYKVGLDGSGLTLLTPENSFHSVSFQDGKDYFIDNYSRVDLPTISVARDLNSGEILFKISEADISNLVKRGYQSPKQFNAIAKDGKTTIYGIYYLPTTFDKKNTYPIIDYTYTGPHIDITPKTFKSALIGLQQPKAELGFVVVTVDGLGTAGRGKAFNDVSYNNLGDGTTDHVLAIKELALQNKFLDINKVGIFGHSAGGYDAARAMLLHPDFYKVGVASAGDHDHRMEKAWWPEMYMGYPRGDFYHEQSNVTNAANLKGHLLLAHGGIDENVNPSATFKLAEALIAANKDFDLFIWPSRNHSFGRTNGDYFTKKRWDYFIEHLLGEQPIRHYKIKTD</sequence>
<organism evidence="4 5">
    <name type="scientific">Algoriphagus zhangzhouensis</name>
    <dbReference type="NCBI Taxonomy" id="1073327"/>
    <lineage>
        <taxon>Bacteria</taxon>
        <taxon>Pseudomonadati</taxon>
        <taxon>Bacteroidota</taxon>
        <taxon>Cytophagia</taxon>
        <taxon>Cytophagales</taxon>
        <taxon>Cyclobacteriaceae</taxon>
        <taxon>Algoriphagus</taxon>
    </lineage>
</organism>
<reference evidence="5" key="1">
    <citation type="submission" date="2016-12" db="EMBL/GenBank/DDBJ databases">
        <authorList>
            <person name="Varghese N."/>
            <person name="Submissions S."/>
        </authorList>
    </citation>
    <scope>NUCLEOTIDE SEQUENCE [LARGE SCALE GENOMIC DNA]</scope>
    <source>
        <strain evidence="5">DSM 25035</strain>
    </source>
</reference>
<dbReference type="Proteomes" id="UP000184609">
    <property type="component" value="Unassembled WGS sequence"/>
</dbReference>
<protein>
    <submittedName>
        <fullName evidence="4">Dipeptidyl aminopeptidase/acylaminoacyl peptidase</fullName>
    </submittedName>
</protein>
<dbReference type="InterPro" id="IPR029058">
    <property type="entry name" value="AB_hydrolase_fold"/>
</dbReference>
<proteinExistence type="predicted"/>
<dbReference type="SUPFAM" id="SSF82171">
    <property type="entry name" value="DPP6 N-terminal domain-like"/>
    <property type="match status" value="1"/>
</dbReference>
<name>A0A1M7Z6W4_9BACT</name>
<evidence type="ECO:0000313" key="4">
    <source>
        <dbReference type="EMBL" id="SHO60605.1"/>
    </source>
</evidence>
<dbReference type="GO" id="GO:0008239">
    <property type="term" value="F:dipeptidyl-peptidase activity"/>
    <property type="evidence" value="ECO:0007669"/>
    <property type="project" value="TreeGrafter"/>
</dbReference>
<dbReference type="GO" id="GO:0004177">
    <property type="term" value="F:aminopeptidase activity"/>
    <property type="evidence" value="ECO:0007669"/>
    <property type="project" value="UniProtKB-KW"/>
</dbReference>
<keyword evidence="4" id="KW-0378">Hydrolase</keyword>
<keyword evidence="4" id="KW-0645">Protease</keyword>
<dbReference type="GO" id="GO:0006508">
    <property type="term" value="P:proteolysis"/>
    <property type="evidence" value="ECO:0007669"/>
    <property type="project" value="InterPro"/>
</dbReference>
<dbReference type="PANTHER" id="PTHR11731">
    <property type="entry name" value="PROTEASE FAMILY S9B,C DIPEPTIDYL-PEPTIDASE IV-RELATED"/>
    <property type="match status" value="1"/>
</dbReference>
<dbReference type="STRING" id="1073327.SAMN04488108_0905"/>
<dbReference type="AlphaFoldDB" id="A0A1M7Z6W4"/>
<dbReference type="Pfam" id="PF00930">
    <property type="entry name" value="DPPIV_N"/>
    <property type="match status" value="1"/>
</dbReference>
<keyword evidence="1" id="KW-0732">Signal</keyword>
<dbReference type="InterPro" id="IPR001375">
    <property type="entry name" value="Peptidase_S9_cat"/>
</dbReference>
<gene>
    <name evidence="4" type="ORF">SAMN04488108_0905</name>
</gene>